<evidence type="ECO:0000256" key="1">
    <source>
        <dbReference type="SAM" id="MobiDB-lite"/>
    </source>
</evidence>
<dbReference type="PANTHER" id="PTHR40763">
    <property type="entry name" value="MEMBRANE PROTEIN-RELATED"/>
    <property type="match status" value="1"/>
</dbReference>
<proteinExistence type="predicted"/>
<comment type="caution">
    <text evidence="3">The sequence shown here is derived from an EMBL/GenBank/DDBJ whole genome shotgun (WGS) entry which is preliminary data.</text>
</comment>
<dbReference type="Pfam" id="PF08044">
    <property type="entry name" value="DUF1707"/>
    <property type="match status" value="1"/>
</dbReference>
<organism evidence="3 4">
    <name type="scientific">Brevibacterium senegalense</name>
    <dbReference type="NCBI Taxonomy" id="1033736"/>
    <lineage>
        <taxon>Bacteria</taxon>
        <taxon>Bacillati</taxon>
        <taxon>Actinomycetota</taxon>
        <taxon>Actinomycetes</taxon>
        <taxon>Micrococcales</taxon>
        <taxon>Brevibacteriaceae</taxon>
        <taxon>Brevibacterium</taxon>
    </lineage>
</organism>
<name>A0A921MES4_9MICO</name>
<dbReference type="PANTHER" id="PTHR40763:SF5">
    <property type="entry name" value="MEMBRANE PROTEIN"/>
    <property type="match status" value="1"/>
</dbReference>
<reference evidence="3" key="2">
    <citation type="submission" date="2021-09" db="EMBL/GenBank/DDBJ databases">
        <authorList>
            <person name="Gilroy R."/>
        </authorList>
    </citation>
    <scope>NUCLEOTIDE SEQUENCE</scope>
    <source>
        <strain evidence="3">ChiGjej5B5-7349</strain>
    </source>
</reference>
<dbReference type="Proteomes" id="UP000784435">
    <property type="component" value="Unassembled WGS sequence"/>
</dbReference>
<evidence type="ECO:0000313" key="4">
    <source>
        <dbReference type="Proteomes" id="UP000784435"/>
    </source>
</evidence>
<feature type="region of interest" description="Disordered" evidence="1">
    <location>
        <begin position="1"/>
        <end position="34"/>
    </location>
</feature>
<dbReference type="AlphaFoldDB" id="A0A921MES4"/>
<feature type="domain" description="DUF1707" evidence="2">
    <location>
        <begin position="25"/>
        <end position="77"/>
    </location>
</feature>
<dbReference type="InterPro" id="IPR012551">
    <property type="entry name" value="DUF1707_SHOCT-like"/>
</dbReference>
<dbReference type="EMBL" id="DYUK01000201">
    <property type="protein sequence ID" value="HJG80611.1"/>
    <property type="molecule type" value="Genomic_DNA"/>
</dbReference>
<gene>
    <name evidence="3" type="ORF">K8V08_09400</name>
</gene>
<feature type="region of interest" description="Disordered" evidence="1">
    <location>
        <begin position="88"/>
        <end position="118"/>
    </location>
</feature>
<evidence type="ECO:0000259" key="2">
    <source>
        <dbReference type="Pfam" id="PF08044"/>
    </source>
</evidence>
<reference evidence="3" key="1">
    <citation type="journal article" date="2021" name="PeerJ">
        <title>Extensive microbial diversity within the chicken gut microbiome revealed by metagenomics and culture.</title>
        <authorList>
            <person name="Gilroy R."/>
            <person name="Ravi A."/>
            <person name="Getino M."/>
            <person name="Pursley I."/>
            <person name="Horton D.L."/>
            <person name="Alikhan N.F."/>
            <person name="Baker D."/>
            <person name="Gharbi K."/>
            <person name="Hall N."/>
            <person name="Watson M."/>
            <person name="Adriaenssens E.M."/>
            <person name="Foster-Nyarko E."/>
            <person name="Jarju S."/>
            <person name="Secka A."/>
            <person name="Antonio M."/>
            <person name="Oren A."/>
            <person name="Chaudhuri R.R."/>
            <person name="La Ragione R."/>
            <person name="Hildebrand F."/>
            <person name="Pallen M.J."/>
        </authorList>
    </citation>
    <scope>NUCLEOTIDE SEQUENCE</scope>
    <source>
        <strain evidence="3">ChiGjej5B5-7349</strain>
    </source>
</reference>
<accession>A0A921MES4</accession>
<sequence>MSDARSEASGPDDERGKDVPAPRRLRAGDAERDSVLEVLTEAHAAGRLDPDEVDERQKQALRSRFVDELPDLIDDLPEGAALAARLQSQADQAAGRGPGSAVAARPHGGVPAVRGPGEVVPTRTGAWADDNSIAVMSGRELQVAPGTTTFRTYALMGGDDVYLTDALGPGVEITLESYAMWAGNTVYVPGGVRIIDRTVNIMAGNGISRKAQGDGSNGTVILTGFSLMAGHDVKLDKHWRDQQGLTR</sequence>
<evidence type="ECO:0000313" key="3">
    <source>
        <dbReference type="EMBL" id="HJG80611.1"/>
    </source>
</evidence>
<protein>
    <submittedName>
        <fullName evidence="3">DUF1707 domain-containing protein</fullName>
    </submittedName>
</protein>